<evidence type="ECO:0000256" key="10">
    <source>
        <dbReference type="ARBA" id="ARBA00022825"/>
    </source>
</evidence>
<proteinExistence type="inferred from homology"/>
<gene>
    <name evidence="16" type="ORF">NTJ_09092</name>
</gene>
<evidence type="ECO:0000256" key="2">
    <source>
        <dbReference type="ARBA" id="ARBA00004304"/>
    </source>
</evidence>
<evidence type="ECO:0000256" key="5">
    <source>
        <dbReference type="ARBA" id="ARBA00013033"/>
    </source>
</evidence>
<evidence type="ECO:0000256" key="4">
    <source>
        <dbReference type="ARBA" id="ARBA00010541"/>
    </source>
</evidence>
<dbReference type="InterPro" id="IPR001478">
    <property type="entry name" value="PDZ"/>
</dbReference>
<feature type="domain" description="PDZ" evidence="15">
    <location>
        <begin position="286"/>
        <end position="391"/>
    </location>
</feature>
<evidence type="ECO:0000313" key="17">
    <source>
        <dbReference type="Proteomes" id="UP001307889"/>
    </source>
</evidence>
<dbReference type="InterPro" id="IPR001940">
    <property type="entry name" value="Peptidase_S1C"/>
</dbReference>
<keyword evidence="7 16" id="KW-0645">Protease</keyword>
<evidence type="ECO:0000256" key="6">
    <source>
        <dbReference type="ARBA" id="ARBA00016929"/>
    </source>
</evidence>
<keyword evidence="10" id="KW-0720">Serine protease</keyword>
<dbReference type="EMBL" id="AP028915">
    <property type="protein sequence ID" value="BES96282.1"/>
    <property type="molecule type" value="Genomic_DNA"/>
</dbReference>
<comment type="catalytic activity">
    <reaction evidence="1">
        <text>Cleavage of non-polar aliphatic amino-acids at the P1 position, with a preference for Val, Ile and Met. At the P2 and P3 positions, Arg is selected most strongly with a secondary preference for other hydrophilic residues.</text>
        <dbReference type="EC" id="3.4.21.108"/>
    </reaction>
</comment>
<evidence type="ECO:0000256" key="3">
    <source>
        <dbReference type="ARBA" id="ARBA00004375"/>
    </source>
</evidence>
<dbReference type="Gene3D" id="2.30.42.10">
    <property type="match status" value="1"/>
</dbReference>
<dbReference type="Gene3D" id="2.40.10.120">
    <property type="match status" value="1"/>
</dbReference>
<dbReference type="Proteomes" id="UP001307889">
    <property type="component" value="Chromosome 7"/>
</dbReference>
<accession>A0ABN7AVR8</accession>
<name>A0ABN7AVR8_9HEMI</name>
<dbReference type="PANTHER" id="PTHR22939:SF129">
    <property type="entry name" value="SERINE PROTEASE HTRA2, MITOCHONDRIAL"/>
    <property type="match status" value="1"/>
</dbReference>
<dbReference type="GO" id="GO:0006508">
    <property type="term" value="P:proteolysis"/>
    <property type="evidence" value="ECO:0007669"/>
    <property type="project" value="UniProtKB-KW"/>
</dbReference>
<dbReference type="GO" id="GO:0008233">
    <property type="term" value="F:peptidase activity"/>
    <property type="evidence" value="ECO:0007669"/>
    <property type="project" value="UniProtKB-KW"/>
</dbReference>
<evidence type="ECO:0000259" key="15">
    <source>
        <dbReference type="PROSITE" id="PS50106"/>
    </source>
</evidence>
<evidence type="ECO:0000256" key="13">
    <source>
        <dbReference type="ARBA" id="ARBA00029644"/>
    </source>
</evidence>
<keyword evidence="9" id="KW-0378">Hydrolase</keyword>
<evidence type="ECO:0000256" key="12">
    <source>
        <dbReference type="ARBA" id="ARBA00023145"/>
    </source>
</evidence>
<sequence length="404" mass="43572">MSLFLKLLARRLLSLIHPFTHGRDCKLNSNSALIALRTSGYQRSHDYYKKRALTLFGYSTVGIALLATKDEWFPCVRAKTSKRDTNNFIADVVEKTATAVVNIEILSQNRLDFFSGVPVPHSNGSGFIVREDGLILTNAHVIMGKGVILRVKLHDGSVYPGVIEEVDMKGDLATVRIKAEKKLPVLPLGSSSDLRPGEWVVAMGSPLSLSNTVTAGVISTVQRKSAELKLFGKDIDYIQTDAAITFGNSGGPLVNLDGEVIGINAMKVAAGISFAIPIDYAKEFLRISAKRQSGGKVATAGNPKRYMGITMLSLTAQIIAEMRARNRPIPSNIDGGVLVWRVILGSPAHAAGLVPGDIVVELNGEKIQGASAVYKALETCNVLDLTVYRNGVYTTVKVVPEIIT</sequence>
<evidence type="ECO:0000256" key="14">
    <source>
        <dbReference type="ARBA" id="ARBA00035606"/>
    </source>
</evidence>
<dbReference type="PRINTS" id="PR00834">
    <property type="entry name" value="PROTEASES2C"/>
</dbReference>
<keyword evidence="12" id="KW-0865">Zymogen</keyword>
<protein>
    <recommendedName>
        <fullName evidence="6">Serine protease HTRA2, mitochondrial</fullName>
        <ecNumber evidence="5">3.4.21.108</ecNumber>
    </recommendedName>
    <alternativeName>
        <fullName evidence="13">High temperature requirement protein A2</fullName>
    </alternativeName>
</protein>
<dbReference type="SUPFAM" id="SSF50494">
    <property type="entry name" value="Trypsin-like serine proteases"/>
    <property type="match status" value="1"/>
</dbReference>
<evidence type="ECO:0000256" key="7">
    <source>
        <dbReference type="ARBA" id="ARBA00022670"/>
    </source>
</evidence>
<evidence type="ECO:0000256" key="1">
    <source>
        <dbReference type="ARBA" id="ARBA00001760"/>
    </source>
</evidence>
<keyword evidence="8" id="KW-0053">Apoptosis</keyword>
<keyword evidence="17" id="KW-1185">Reference proteome</keyword>
<dbReference type="Pfam" id="PF13365">
    <property type="entry name" value="Trypsin_2"/>
    <property type="match status" value="1"/>
</dbReference>
<comment type="function">
    <text evidence="14">Serine protease that shows proteolytic activity against a non-specific substrate beta-casein. Promotes or induces cell death either by direct binding to and inhibition of BIRC proteins (also called inhibitor of apoptosis proteins, IAPs), leading to an increase in caspase activity, or by a BIRC inhibition-independent, caspase-independent and serine protease activity-dependent mechanism. Can antagonize antiapoptotic activity of th/Diap1 by directly inducing the degradation of th/Diap1.</text>
</comment>
<dbReference type="Pfam" id="PF13180">
    <property type="entry name" value="PDZ_2"/>
    <property type="match status" value="1"/>
</dbReference>
<organism evidence="16 17">
    <name type="scientific">Nesidiocoris tenuis</name>
    <dbReference type="NCBI Taxonomy" id="355587"/>
    <lineage>
        <taxon>Eukaryota</taxon>
        <taxon>Metazoa</taxon>
        <taxon>Ecdysozoa</taxon>
        <taxon>Arthropoda</taxon>
        <taxon>Hexapoda</taxon>
        <taxon>Insecta</taxon>
        <taxon>Pterygota</taxon>
        <taxon>Neoptera</taxon>
        <taxon>Paraneoptera</taxon>
        <taxon>Hemiptera</taxon>
        <taxon>Heteroptera</taxon>
        <taxon>Panheteroptera</taxon>
        <taxon>Cimicomorpha</taxon>
        <taxon>Miridae</taxon>
        <taxon>Dicyphina</taxon>
        <taxon>Nesidiocoris</taxon>
    </lineage>
</organism>
<dbReference type="SUPFAM" id="SSF50156">
    <property type="entry name" value="PDZ domain-like"/>
    <property type="match status" value="1"/>
</dbReference>
<dbReference type="InterPro" id="IPR009003">
    <property type="entry name" value="Peptidase_S1_PA"/>
</dbReference>
<keyword evidence="11" id="KW-0809">Transit peptide</keyword>
<evidence type="ECO:0000313" key="16">
    <source>
        <dbReference type="EMBL" id="BES96282.1"/>
    </source>
</evidence>
<dbReference type="InterPro" id="IPR036034">
    <property type="entry name" value="PDZ_sf"/>
</dbReference>
<reference evidence="16 17" key="1">
    <citation type="submission" date="2023-09" db="EMBL/GenBank/DDBJ databases">
        <title>Nesidiocoris tenuis whole genome shotgun sequence.</title>
        <authorList>
            <person name="Shibata T."/>
            <person name="Shimoda M."/>
            <person name="Kobayashi T."/>
            <person name="Uehara T."/>
        </authorList>
    </citation>
    <scope>NUCLEOTIDE SEQUENCE [LARGE SCALE GENOMIC DNA]</scope>
    <source>
        <strain evidence="16 17">Japan</strain>
    </source>
</reference>
<dbReference type="EC" id="3.4.21.108" evidence="5"/>
<comment type="subcellular location">
    <subcellularLocation>
        <location evidence="3">Mitochondrion intermembrane space</location>
        <topology evidence="3">Single-pass membrane protein</topology>
    </subcellularLocation>
    <subcellularLocation>
        <location evidence="2">Mitochondrion membrane</location>
        <topology evidence="2">Single-pass membrane protein</topology>
    </subcellularLocation>
</comment>
<dbReference type="PANTHER" id="PTHR22939">
    <property type="entry name" value="SERINE PROTEASE FAMILY S1C HTRA-RELATED"/>
    <property type="match status" value="1"/>
</dbReference>
<evidence type="ECO:0000256" key="9">
    <source>
        <dbReference type="ARBA" id="ARBA00022801"/>
    </source>
</evidence>
<evidence type="ECO:0000256" key="11">
    <source>
        <dbReference type="ARBA" id="ARBA00022946"/>
    </source>
</evidence>
<dbReference type="PROSITE" id="PS50106">
    <property type="entry name" value="PDZ"/>
    <property type="match status" value="1"/>
</dbReference>
<dbReference type="SMART" id="SM00228">
    <property type="entry name" value="PDZ"/>
    <property type="match status" value="1"/>
</dbReference>
<comment type="similarity">
    <text evidence="4">Belongs to the peptidase S1C family.</text>
</comment>
<evidence type="ECO:0000256" key="8">
    <source>
        <dbReference type="ARBA" id="ARBA00022703"/>
    </source>
</evidence>